<feature type="region of interest" description="Disordered" evidence="1">
    <location>
        <begin position="15"/>
        <end position="59"/>
    </location>
</feature>
<feature type="compositionally biased region" description="Basic and acidic residues" evidence="1">
    <location>
        <begin position="28"/>
        <end position="59"/>
    </location>
</feature>
<reference evidence="2 3" key="1">
    <citation type="journal article" date="2018" name="New Phytol.">
        <title>Phylogenomics of Endogonaceae and evolution of mycorrhizas within Mucoromycota.</title>
        <authorList>
            <person name="Chang Y."/>
            <person name="Desiro A."/>
            <person name="Na H."/>
            <person name="Sandor L."/>
            <person name="Lipzen A."/>
            <person name="Clum A."/>
            <person name="Barry K."/>
            <person name="Grigoriev I.V."/>
            <person name="Martin F.M."/>
            <person name="Stajich J.E."/>
            <person name="Smith M.E."/>
            <person name="Bonito G."/>
            <person name="Spatafora J.W."/>
        </authorList>
    </citation>
    <scope>NUCLEOTIDE SEQUENCE [LARGE SCALE GENOMIC DNA]</scope>
    <source>
        <strain evidence="2 3">AD002</strain>
    </source>
</reference>
<dbReference type="EMBL" id="RBNJ01019553">
    <property type="protein sequence ID" value="RUS23510.1"/>
    <property type="molecule type" value="Genomic_DNA"/>
</dbReference>
<protein>
    <submittedName>
        <fullName evidence="2">Uncharacterized protein</fullName>
    </submittedName>
</protein>
<dbReference type="AlphaFoldDB" id="A0A433Q138"/>
<sequence>MPFLSEEAFAQTNLVTIKSSRDSAQVEDTPKKGNEAKRNETKRNETKRNETKRNETKPP</sequence>
<keyword evidence="3" id="KW-1185">Reference proteome</keyword>
<comment type="caution">
    <text evidence="2">The sequence shown here is derived from an EMBL/GenBank/DDBJ whole genome shotgun (WGS) entry which is preliminary data.</text>
</comment>
<proteinExistence type="predicted"/>
<accession>A0A433Q138</accession>
<dbReference type="Proteomes" id="UP000274822">
    <property type="component" value="Unassembled WGS sequence"/>
</dbReference>
<evidence type="ECO:0000313" key="2">
    <source>
        <dbReference type="EMBL" id="RUS23510.1"/>
    </source>
</evidence>
<evidence type="ECO:0000256" key="1">
    <source>
        <dbReference type="SAM" id="MobiDB-lite"/>
    </source>
</evidence>
<organism evidence="2 3">
    <name type="scientific">Jimgerdemannia flammicorona</name>
    <dbReference type="NCBI Taxonomy" id="994334"/>
    <lineage>
        <taxon>Eukaryota</taxon>
        <taxon>Fungi</taxon>
        <taxon>Fungi incertae sedis</taxon>
        <taxon>Mucoromycota</taxon>
        <taxon>Mucoromycotina</taxon>
        <taxon>Endogonomycetes</taxon>
        <taxon>Endogonales</taxon>
        <taxon>Endogonaceae</taxon>
        <taxon>Jimgerdemannia</taxon>
    </lineage>
</organism>
<name>A0A433Q138_9FUNG</name>
<gene>
    <name evidence="2" type="ORF">BC938DRAFT_475027</name>
</gene>
<evidence type="ECO:0000313" key="3">
    <source>
        <dbReference type="Proteomes" id="UP000274822"/>
    </source>
</evidence>